<accession>A0A0R3SKN8</accession>
<dbReference type="GO" id="GO:0030864">
    <property type="term" value="C:cortical actin cytoskeleton"/>
    <property type="evidence" value="ECO:0007669"/>
    <property type="project" value="TreeGrafter"/>
</dbReference>
<dbReference type="GO" id="GO:0080025">
    <property type="term" value="F:phosphatidylinositol-3,5-bisphosphate binding"/>
    <property type="evidence" value="ECO:0007669"/>
    <property type="project" value="TreeGrafter"/>
</dbReference>
<evidence type="ECO:0000259" key="2">
    <source>
        <dbReference type="Pfam" id="PF07651"/>
    </source>
</evidence>
<dbReference type="GO" id="GO:0043325">
    <property type="term" value="F:phosphatidylinositol-3,4-bisphosphate binding"/>
    <property type="evidence" value="ECO:0007669"/>
    <property type="project" value="TreeGrafter"/>
</dbReference>
<dbReference type="AlphaFoldDB" id="A0A0R3SKN8"/>
<evidence type="ECO:0000313" key="3">
    <source>
        <dbReference type="WBParaSite" id="HDID_0000550301-mRNA-1"/>
    </source>
</evidence>
<dbReference type="GO" id="GO:0048268">
    <property type="term" value="P:clathrin coat assembly"/>
    <property type="evidence" value="ECO:0007669"/>
    <property type="project" value="TreeGrafter"/>
</dbReference>
<reference evidence="3" key="1">
    <citation type="submission" date="2017-02" db="UniProtKB">
        <authorList>
            <consortium name="WormBaseParasite"/>
        </authorList>
    </citation>
    <scope>IDENTIFICATION</scope>
</reference>
<dbReference type="GO" id="GO:0030136">
    <property type="term" value="C:clathrin-coated vesicle"/>
    <property type="evidence" value="ECO:0007669"/>
    <property type="project" value="TreeGrafter"/>
</dbReference>
<dbReference type="PANTHER" id="PTHR10407">
    <property type="entry name" value="HUNTINGTIN INTERACTING PROTEIN 1"/>
    <property type="match status" value="1"/>
</dbReference>
<dbReference type="WBParaSite" id="HDID_0000550301-mRNA-1">
    <property type="protein sequence ID" value="HDID_0000550301-mRNA-1"/>
    <property type="gene ID" value="HDID_0000550301"/>
</dbReference>
<proteinExistence type="predicted"/>
<keyword evidence="1" id="KW-1133">Transmembrane helix</keyword>
<dbReference type="SUPFAM" id="SSF48464">
    <property type="entry name" value="ENTH/VHS domain"/>
    <property type="match status" value="1"/>
</dbReference>
<dbReference type="Pfam" id="PF07651">
    <property type="entry name" value="ANTH"/>
    <property type="match status" value="1"/>
</dbReference>
<keyword evidence="1" id="KW-0812">Transmembrane</keyword>
<dbReference type="STRING" id="6216.A0A0R3SKN8"/>
<name>A0A0R3SKN8_HYMDI</name>
<protein>
    <submittedName>
        <fullName evidence="3">ANTH domain-containing protein</fullName>
    </submittedName>
</protein>
<dbReference type="PANTHER" id="PTHR10407:SF15">
    <property type="entry name" value="HUNTINGTIN INTERACTING PROTEIN 1"/>
    <property type="match status" value="1"/>
</dbReference>
<feature type="transmembrane region" description="Helical" evidence="1">
    <location>
        <begin position="265"/>
        <end position="282"/>
    </location>
</feature>
<dbReference type="InterPro" id="IPR011417">
    <property type="entry name" value="ANTH_dom"/>
</dbReference>
<dbReference type="InterPro" id="IPR030224">
    <property type="entry name" value="Sla2_fam"/>
</dbReference>
<dbReference type="GO" id="GO:0006897">
    <property type="term" value="P:endocytosis"/>
    <property type="evidence" value="ECO:0007669"/>
    <property type="project" value="InterPro"/>
</dbReference>
<feature type="domain" description="AP180 N-terminal homology (ANTH)" evidence="2">
    <location>
        <begin position="20"/>
        <end position="229"/>
    </location>
</feature>
<dbReference type="GO" id="GO:0051015">
    <property type="term" value="F:actin filament binding"/>
    <property type="evidence" value="ECO:0007669"/>
    <property type="project" value="TreeGrafter"/>
</dbReference>
<sequence length="285" mass="32908">LHNEQIRNKIKNTLKIQMKYPKHVRAIILETHQQKSTAFLYLAMRDLQVLVNQVTCWKYLIVMHKIMRSGYREVRLNKPILKPFTGQYSPMINQFCSVIIRKFGFHRYVSLKTFTVSLLDYLEDLLNFQSLILASVDRGGIASPLVSNCRLAALTQCIQDSAALYDMSLKALIKLHALLPPESLASSRDRFSRLYILLERFFLRANTFPYIRTFLKIPLLPSVPPNFLDNGSGIQSIEVIETHDDEVSDLLVDLSSEVKNDTLQISVQLILLFFIIIIPIYYDKL</sequence>
<keyword evidence="1" id="KW-0472">Membrane</keyword>
<dbReference type="GO" id="GO:0007015">
    <property type="term" value="P:actin filament organization"/>
    <property type="evidence" value="ECO:0007669"/>
    <property type="project" value="TreeGrafter"/>
</dbReference>
<dbReference type="GO" id="GO:0035615">
    <property type="term" value="F:clathrin adaptor activity"/>
    <property type="evidence" value="ECO:0007669"/>
    <property type="project" value="TreeGrafter"/>
</dbReference>
<evidence type="ECO:0000256" key="1">
    <source>
        <dbReference type="SAM" id="Phobius"/>
    </source>
</evidence>
<dbReference type="GO" id="GO:0032051">
    <property type="term" value="F:clathrin light chain binding"/>
    <property type="evidence" value="ECO:0007669"/>
    <property type="project" value="TreeGrafter"/>
</dbReference>
<dbReference type="InterPro" id="IPR008942">
    <property type="entry name" value="ENTH_VHS"/>
</dbReference>
<dbReference type="Gene3D" id="1.25.40.90">
    <property type="match status" value="1"/>
</dbReference>
<organism evidence="3">
    <name type="scientific">Hymenolepis diminuta</name>
    <name type="common">Rat tapeworm</name>
    <dbReference type="NCBI Taxonomy" id="6216"/>
    <lineage>
        <taxon>Eukaryota</taxon>
        <taxon>Metazoa</taxon>
        <taxon>Spiralia</taxon>
        <taxon>Lophotrochozoa</taxon>
        <taxon>Platyhelminthes</taxon>
        <taxon>Cestoda</taxon>
        <taxon>Eucestoda</taxon>
        <taxon>Cyclophyllidea</taxon>
        <taxon>Hymenolepididae</taxon>
        <taxon>Hymenolepis</taxon>
    </lineage>
</organism>